<feature type="signal peptide" evidence="2">
    <location>
        <begin position="1"/>
        <end position="18"/>
    </location>
</feature>
<evidence type="ECO:0000256" key="2">
    <source>
        <dbReference type="SAM" id="SignalP"/>
    </source>
</evidence>
<organism evidence="3 4">
    <name type="scientific">Bradyrhizobium lablabi</name>
    <dbReference type="NCBI Taxonomy" id="722472"/>
    <lineage>
        <taxon>Bacteria</taxon>
        <taxon>Pseudomonadati</taxon>
        <taxon>Pseudomonadota</taxon>
        <taxon>Alphaproteobacteria</taxon>
        <taxon>Hyphomicrobiales</taxon>
        <taxon>Nitrobacteraceae</taxon>
        <taxon>Bradyrhizobium</taxon>
    </lineage>
</organism>
<accession>A0A0R3MB88</accession>
<evidence type="ECO:0000313" key="4">
    <source>
        <dbReference type="Proteomes" id="UP000051660"/>
    </source>
</evidence>
<proteinExistence type="predicted"/>
<keyword evidence="2" id="KW-0732">Signal</keyword>
<protein>
    <submittedName>
        <fullName evidence="3">Uncharacterized protein</fullName>
    </submittedName>
</protein>
<feature type="region of interest" description="Disordered" evidence="1">
    <location>
        <begin position="17"/>
        <end position="83"/>
    </location>
</feature>
<reference evidence="3 4" key="1">
    <citation type="submission" date="2014-03" db="EMBL/GenBank/DDBJ databases">
        <title>Bradyrhizobium valentinum sp. nov., isolated from effective nodules of Lupinus mariae-josephae, a lupine endemic of basic-lime soils in Eastern Spain.</title>
        <authorList>
            <person name="Duran D."/>
            <person name="Rey L."/>
            <person name="Navarro A."/>
            <person name="Busquets A."/>
            <person name="Imperial J."/>
            <person name="Ruiz-Argueso T."/>
        </authorList>
    </citation>
    <scope>NUCLEOTIDE SEQUENCE [LARGE SCALE GENOMIC DNA]</scope>
    <source>
        <strain evidence="3 4">CCBAU 23086</strain>
    </source>
</reference>
<dbReference type="Proteomes" id="UP000051660">
    <property type="component" value="Unassembled WGS sequence"/>
</dbReference>
<dbReference type="OrthoDB" id="8255090at2"/>
<dbReference type="AlphaFoldDB" id="A0A0R3MB88"/>
<evidence type="ECO:0000256" key="1">
    <source>
        <dbReference type="SAM" id="MobiDB-lite"/>
    </source>
</evidence>
<feature type="chain" id="PRO_5006443909" evidence="2">
    <location>
        <begin position="19"/>
        <end position="83"/>
    </location>
</feature>
<evidence type="ECO:0000313" key="3">
    <source>
        <dbReference type="EMBL" id="KRR17448.1"/>
    </source>
</evidence>
<feature type="compositionally biased region" description="Polar residues" evidence="1">
    <location>
        <begin position="17"/>
        <end position="27"/>
    </location>
</feature>
<comment type="caution">
    <text evidence="3">The sequence shown here is derived from an EMBL/GenBank/DDBJ whole genome shotgun (WGS) entry which is preliminary data.</text>
</comment>
<sequence length="83" mass="8442">MKKLIIVSTVLLTTAAFAQTGTKSPGSSEVAPGQKMQKAKTSTAPGASEYAPGHQKKSAKAPGHSGSAPGHQTTTGMATKKKY</sequence>
<name>A0A0R3MB88_9BRAD</name>
<gene>
    <name evidence="3" type="ORF">CQ14_31470</name>
</gene>
<dbReference type="EMBL" id="LLYB01000122">
    <property type="protein sequence ID" value="KRR17448.1"/>
    <property type="molecule type" value="Genomic_DNA"/>
</dbReference>